<dbReference type="PATRIC" id="fig|477641.3.peg.292"/>
<dbReference type="eggNOG" id="COG3064">
    <property type="taxonomic scope" value="Bacteria"/>
</dbReference>
<accession>I4EQV3</accession>
<name>I4EQV3_MODI5</name>
<keyword evidence="2" id="KW-0812">Transmembrane</keyword>
<organism evidence="3 4">
    <name type="scientific">Modestobacter italicus (strain DSM 44449 / CECT 9708 / BC 501)</name>
    <dbReference type="NCBI Taxonomy" id="2732864"/>
    <lineage>
        <taxon>Bacteria</taxon>
        <taxon>Bacillati</taxon>
        <taxon>Actinomycetota</taxon>
        <taxon>Actinomycetes</taxon>
        <taxon>Geodermatophilales</taxon>
        <taxon>Geodermatophilaceae</taxon>
        <taxon>Modestobacter</taxon>
    </lineage>
</organism>
<evidence type="ECO:0000313" key="3">
    <source>
        <dbReference type="EMBL" id="CCH85766.1"/>
    </source>
</evidence>
<feature type="transmembrane region" description="Helical" evidence="2">
    <location>
        <begin position="187"/>
        <end position="210"/>
    </location>
</feature>
<gene>
    <name evidence="3" type="ordered locus">MODMU_0304</name>
</gene>
<sequence length="252" mass="25631">MVALVLGLVLLVPALGMLAGGGVLLWADQSQRTGDGFLLSPSGDVSTDGYALTSDRIDLGTDADWVPVSAALGTTMVRATGSGPDLFVGIGPSDQVTSYLGDVQRAVLDDLGQDGAVIDREVAGGAPAGPPGAQPFWTEQTSGAGRQQLTWEPADGDWTVVVMNADGSAGVSADLRVGAELPALTGIAWGVLIGGALLTLVAVTIVLLAVRRPRARGQLPPSAPPTPAWQPPAPRTDPTGDPVRGSSRDQVT</sequence>
<protein>
    <submittedName>
        <fullName evidence="3">Uncharacterized protein</fullName>
    </submittedName>
</protein>
<dbReference type="OMA" id="ELRAGWF"/>
<keyword evidence="2" id="KW-0472">Membrane</keyword>
<evidence type="ECO:0000313" key="4">
    <source>
        <dbReference type="Proteomes" id="UP000006461"/>
    </source>
</evidence>
<feature type="compositionally biased region" description="Pro residues" evidence="1">
    <location>
        <begin position="221"/>
        <end position="235"/>
    </location>
</feature>
<feature type="region of interest" description="Disordered" evidence="1">
    <location>
        <begin position="216"/>
        <end position="252"/>
    </location>
</feature>
<evidence type="ECO:0000256" key="2">
    <source>
        <dbReference type="SAM" id="Phobius"/>
    </source>
</evidence>
<dbReference type="KEGG" id="mmar:MODMU_0304"/>
<evidence type="ECO:0000256" key="1">
    <source>
        <dbReference type="SAM" id="MobiDB-lite"/>
    </source>
</evidence>
<reference evidence="3 4" key="1">
    <citation type="journal article" date="2012" name="J. Bacteriol.">
        <title>Genome Sequence of Radiation-Resistant Modestobacter marinus Strain BC501, a Representative Actinobacterium That Thrives on Calcareous Stone Surfaces.</title>
        <authorList>
            <person name="Normand P."/>
            <person name="Gury J."/>
            <person name="Pujic P."/>
            <person name="Chouaia B."/>
            <person name="Crotti E."/>
            <person name="Brusetti L."/>
            <person name="Daffonchio D."/>
            <person name="Vacherie B."/>
            <person name="Barbe V."/>
            <person name="Medigue C."/>
            <person name="Calteau A."/>
            <person name="Ghodhbane-Gtari F."/>
            <person name="Essoussi I."/>
            <person name="Nouioui I."/>
            <person name="Abbassi-Ghozzi I."/>
            <person name="Gtari M."/>
        </authorList>
    </citation>
    <scope>NUCLEOTIDE SEQUENCE [LARGE SCALE GENOMIC DNA]</scope>
    <source>
        <strain evidence="4">BC 501</strain>
    </source>
</reference>
<dbReference type="Proteomes" id="UP000006461">
    <property type="component" value="Chromosome"/>
</dbReference>
<proteinExistence type="predicted"/>
<dbReference type="HOGENOM" id="CLU_1155483_0_0_11"/>
<keyword evidence="2" id="KW-1133">Transmembrane helix</keyword>
<keyword evidence="4" id="KW-1185">Reference proteome</keyword>
<dbReference type="STRING" id="477641.MODMU_0304"/>
<dbReference type="EMBL" id="FO203431">
    <property type="protein sequence ID" value="CCH85766.1"/>
    <property type="molecule type" value="Genomic_DNA"/>
</dbReference>
<dbReference type="AlphaFoldDB" id="I4EQV3"/>